<dbReference type="OrthoDB" id="9810131at2"/>
<dbReference type="FunFam" id="2.30.30.40:FF:000013">
    <property type="entry name" value="Alkylphosphonate utilization protein PhnA"/>
    <property type="match status" value="1"/>
</dbReference>
<protein>
    <recommendedName>
        <fullName evidence="2">Protein YjdM</fullName>
    </recommendedName>
</protein>
<dbReference type="Gene3D" id="2.20.25.10">
    <property type="match status" value="1"/>
</dbReference>
<organism evidence="6 7">
    <name type="scientific">Paenibacillus anaericanus</name>
    <dbReference type="NCBI Taxonomy" id="170367"/>
    <lineage>
        <taxon>Bacteria</taxon>
        <taxon>Bacillati</taxon>
        <taxon>Bacillota</taxon>
        <taxon>Bacilli</taxon>
        <taxon>Bacillales</taxon>
        <taxon>Paenibacillaceae</taxon>
        <taxon>Paenibacillus</taxon>
    </lineage>
</organism>
<sequence length="114" mass="12447">MSTLPNCPKCNSEYTYEDGSLLVCPECAHEWNPESDANNNSEDNKVVKDANGNVLNDGDSVTVIKDLKVKGSSSVLKIGTKVKNIRLVDGDHDIDCKIDGFGAMKLKSEFVKKI</sequence>
<dbReference type="Pfam" id="PF03831">
    <property type="entry name" value="YjdM"/>
    <property type="match status" value="1"/>
</dbReference>
<evidence type="ECO:0000256" key="1">
    <source>
        <dbReference type="ARBA" id="ARBA00009248"/>
    </source>
</evidence>
<dbReference type="PANTHER" id="PTHR30305:SF3">
    <property type="entry name" value="PROTEIN YJDM"/>
    <property type="match status" value="1"/>
</dbReference>
<feature type="domain" description="Protein YjdM N-terminal" evidence="5">
    <location>
        <begin position="3"/>
        <end position="32"/>
    </location>
</feature>
<dbReference type="InterPro" id="IPR004624">
    <property type="entry name" value="YjdM"/>
</dbReference>
<dbReference type="SUPFAM" id="SSF82057">
    <property type="entry name" value="Prokaryotic SH3-related domain"/>
    <property type="match status" value="1"/>
</dbReference>
<dbReference type="InterPro" id="IPR013988">
    <property type="entry name" value="YjdM_C"/>
</dbReference>
<dbReference type="NCBIfam" id="TIGR00686">
    <property type="entry name" value="phnA"/>
    <property type="match status" value="1"/>
</dbReference>
<keyword evidence="7" id="KW-1185">Reference proteome</keyword>
<dbReference type="Pfam" id="PF08274">
    <property type="entry name" value="Zn_Ribbon_YjdM"/>
    <property type="match status" value="1"/>
</dbReference>
<proteinExistence type="inferred from homology"/>
<comment type="caution">
    <text evidence="6">The sequence shown here is derived from an EMBL/GenBank/DDBJ whole genome shotgun (WGS) entry which is preliminary data.</text>
</comment>
<dbReference type="PANTHER" id="PTHR30305">
    <property type="entry name" value="PROTEIN YJDM-RELATED"/>
    <property type="match status" value="1"/>
</dbReference>
<evidence type="ECO:0000259" key="5">
    <source>
        <dbReference type="Pfam" id="PF08274"/>
    </source>
</evidence>
<name>A0A433YBI5_9BACL</name>
<dbReference type="InterPro" id="IPR013987">
    <property type="entry name" value="YjdM_N"/>
</dbReference>
<evidence type="ECO:0000313" key="6">
    <source>
        <dbReference type="EMBL" id="RUT47237.1"/>
    </source>
</evidence>
<evidence type="ECO:0000256" key="2">
    <source>
        <dbReference type="ARBA" id="ARBA00071166"/>
    </source>
</evidence>
<dbReference type="Proteomes" id="UP000279446">
    <property type="component" value="Unassembled WGS sequence"/>
</dbReference>
<reference evidence="6 7" key="1">
    <citation type="submission" date="2018-12" db="EMBL/GenBank/DDBJ databases">
        <authorList>
            <person name="Sun L."/>
            <person name="Chen Z."/>
        </authorList>
    </citation>
    <scope>NUCLEOTIDE SEQUENCE [LARGE SCALE GENOMIC DNA]</scope>
    <source>
        <strain evidence="6 7">DSM 15890</strain>
    </source>
</reference>
<evidence type="ECO:0000259" key="4">
    <source>
        <dbReference type="Pfam" id="PF03831"/>
    </source>
</evidence>
<dbReference type="EMBL" id="RZNY01000005">
    <property type="protein sequence ID" value="RUT47237.1"/>
    <property type="molecule type" value="Genomic_DNA"/>
</dbReference>
<comment type="similarity">
    <text evidence="1">Belongs to the YjdM family.</text>
</comment>
<accession>A0A433YBI5</accession>
<dbReference type="FunFam" id="2.20.25.10:FF:000003">
    <property type="entry name" value="Alkylphosphonate utilization protein PhnA"/>
    <property type="match status" value="1"/>
</dbReference>
<evidence type="ECO:0000313" key="7">
    <source>
        <dbReference type="Proteomes" id="UP000279446"/>
    </source>
</evidence>
<feature type="region of interest" description="Disordered" evidence="3">
    <location>
        <begin position="33"/>
        <end position="52"/>
    </location>
</feature>
<feature type="domain" description="Protein YjdM C-terminal" evidence="4">
    <location>
        <begin position="47"/>
        <end position="113"/>
    </location>
</feature>
<dbReference type="Gene3D" id="2.30.30.40">
    <property type="entry name" value="SH3 Domains"/>
    <property type="match status" value="1"/>
</dbReference>
<dbReference type="RefSeq" id="WP_127191637.1">
    <property type="nucleotide sequence ID" value="NZ_JAUSSS010000009.1"/>
</dbReference>
<dbReference type="AlphaFoldDB" id="A0A433YBI5"/>
<evidence type="ECO:0000256" key="3">
    <source>
        <dbReference type="SAM" id="MobiDB-lite"/>
    </source>
</evidence>
<dbReference type="SUPFAM" id="SSF57783">
    <property type="entry name" value="Zinc beta-ribbon"/>
    <property type="match status" value="1"/>
</dbReference>
<gene>
    <name evidence="6" type="ORF">EJP82_08675</name>
</gene>